<feature type="compositionally biased region" description="Basic residues" evidence="1">
    <location>
        <begin position="331"/>
        <end position="340"/>
    </location>
</feature>
<gene>
    <name evidence="3" type="ORF">GCM10017620_03510</name>
</gene>
<comment type="caution">
    <text evidence="3">The sequence shown here is derived from an EMBL/GenBank/DDBJ whole genome shotgun (WGS) entry which is preliminary data.</text>
</comment>
<dbReference type="Gene3D" id="1.10.10.2520">
    <property type="entry name" value="Cell wall hydrolase SleB, domain 1"/>
    <property type="match status" value="1"/>
</dbReference>
<name>A0ABQ5T4Y3_9CAUL</name>
<sequence length="340" mass="35537">MIGLALLALALAVAAVLVFRSQGAARGAPAVVRPTGLAQQTPAGMQQMLDTTLAPDEIRPITPDEARAFNAALPFSTLPILSAKPFIMPADKLEDYARALDCLTAAVYYEAASETAAGQAAVAQVVVNRMRHPAYPKTICGVVFQGSERATGCQFSFTCDGAMTRPPSPEGWARARLAAGGALNGFVASGVGMATHYHTDWVAPYWAERLVKMRQIGTHIFYRWGGGWGLPPAFTGRHAGVEPTIAKMALVATPIDPLELDDPLLAPPPPVVVTMAPLPLPLPSSAPVQAPVAPKPATPPVSSAPPPPTAAPARPTVENPLTAAPGEPQPRRRSRIAAPS</sequence>
<dbReference type="Pfam" id="PF07486">
    <property type="entry name" value="Hydrolase_2"/>
    <property type="match status" value="1"/>
</dbReference>
<evidence type="ECO:0000259" key="2">
    <source>
        <dbReference type="Pfam" id="PF07486"/>
    </source>
</evidence>
<dbReference type="InterPro" id="IPR042047">
    <property type="entry name" value="SleB_dom1"/>
</dbReference>
<dbReference type="InterPro" id="IPR011105">
    <property type="entry name" value="Cell_wall_hydrolase_SleB"/>
</dbReference>
<feature type="region of interest" description="Disordered" evidence="1">
    <location>
        <begin position="286"/>
        <end position="340"/>
    </location>
</feature>
<reference evidence="3" key="2">
    <citation type="submission" date="2023-01" db="EMBL/GenBank/DDBJ databases">
        <authorList>
            <person name="Sun Q."/>
            <person name="Evtushenko L."/>
        </authorList>
    </citation>
    <scope>NUCLEOTIDE SEQUENCE</scope>
    <source>
        <strain evidence="3">VKM B-1499</strain>
    </source>
</reference>
<dbReference type="Proteomes" id="UP001143509">
    <property type="component" value="Unassembled WGS sequence"/>
</dbReference>
<reference evidence="3" key="1">
    <citation type="journal article" date="2014" name="Int. J. Syst. Evol. Microbiol.">
        <title>Complete genome of a new Firmicutes species belonging to the dominant human colonic microbiota ('Ruminococcus bicirculans') reveals two chromosomes and a selective capacity to utilize plant glucans.</title>
        <authorList>
            <consortium name="NISC Comparative Sequencing Program"/>
            <person name="Wegmann U."/>
            <person name="Louis P."/>
            <person name="Goesmann A."/>
            <person name="Henrissat B."/>
            <person name="Duncan S.H."/>
            <person name="Flint H.J."/>
        </authorList>
    </citation>
    <scope>NUCLEOTIDE SEQUENCE</scope>
    <source>
        <strain evidence="3">VKM B-1499</strain>
    </source>
</reference>
<evidence type="ECO:0000313" key="4">
    <source>
        <dbReference type="Proteomes" id="UP001143509"/>
    </source>
</evidence>
<feature type="domain" description="Cell wall hydrolase SleB" evidence="2">
    <location>
        <begin position="114"/>
        <end position="222"/>
    </location>
</feature>
<dbReference type="EMBL" id="BSFD01000001">
    <property type="protein sequence ID" value="GLK47378.1"/>
    <property type="molecule type" value="Genomic_DNA"/>
</dbReference>
<proteinExistence type="predicted"/>
<keyword evidence="4" id="KW-1185">Reference proteome</keyword>
<evidence type="ECO:0000256" key="1">
    <source>
        <dbReference type="SAM" id="MobiDB-lite"/>
    </source>
</evidence>
<protein>
    <recommendedName>
        <fullName evidence="2">Cell wall hydrolase SleB domain-containing protein</fullName>
    </recommendedName>
</protein>
<evidence type="ECO:0000313" key="3">
    <source>
        <dbReference type="EMBL" id="GLK47378.1"/>
    </source>
</evidence>
<feature type="compositionally biased region" description="Pro residues" evidence="1">
    <location>
        <begin position="293"/>
        <end position="310"/>
    </location>
</feature>
<organism evidence="3 4">
    <name type="scientific">Brevundimonas intermedia</name>
    <dbReference type="NCBI Taxonomy" id="74315"/>
    <lineage>
        <taxon>Bacteria</taxon>
        <taxon>Pseudomonadati</taxon>
        <taxon>Pseudomonadota</taxon>
        <taxon>Alphaproteobacteria</taxon>
        <taxon>Caulobacterales</taxon>
        <taxon>Caulobacteraceae</taxon>
        <taxon>Brevundimonas</taxon>
    </lineage>
</organism>
<accession>A0ABQ5T4Y3</accession>